<dbReference type="Gene3D" id="3.40.50.720">
    <property type="entry name" value="NAD(P)-binding Rossmann-like Domain"/>
    <property type="match status" value="1"/>
</dbReference>
<dbReference type="PANTHER" id="PTHR43162">
    <property type="match status" value="1"/>
</dbReference>
<evidence type="ECO:0000313" key="2">
    <source>
        <dbReference type="EMBL" id="HIY65919.1"/>
    </source>
</evidence>
<sequence length="288" mass="31074">MAQTTKTQQPHDTRQPAELILVLAATGKTGRRVVDRLHAAGLNVRAASRSSEVQFDWNDRATWSSALNGVSTVYVALPLTPAPVEDFVAQATAAGVRRFVALSGRGADVWETHGREMVELEDAVRHSGVEWSILRASNFAQNFDEDVFREAIMAGELILPVGGVTEPFVDVEDVADVAVALLTGENRGGRIVEVTGPESLAWGEAVAIIARESGLELRFADVSPEQYATHLLAQGLPDADAKALDTMFAEIRRGRLTEPTNGVREILGRDARTFRDYAARAAAAGAWS</sequence>
<name>A0A9D1YU84_9MICO</name>
<feature type="domain" description="NmrA-like" evidence="1">
    <location>
        <begin position="18"/>
        <end position="250"/>
    </location>
</feature>
<reference evidence="2" key="1">
    <citation type="journal article" date="2021" name="PeerJ">
        <title>Extensive microbial diversity within the chicken gut microbiome revealed by metagenomics and culture.</title>
        <authorList>
            <person name="Gilroy R."/>
            <person name="Ravi A."/>
            <person name="Getino M."/>
            <person name="Pursley I."/>
            <person name="Horton D.L."/>
            <person name="Alikhan N.F."/>
            <person name="Baker D."/>
            <person name="Gharbi K."/>
            <person name="Hall N."/>
            <person name="Watson M."/>
            <person name="Adriaenssens E.M."/>
            <person name="Foster-Nyarko E."/>
            <person name="Jarju S."/>
            <person name="Secka A."/>
            <person name="Antonio M."/>
            <person name="Oren A."/>
            <person name="Chaudhuri R.R."/>
            <person name="La Ragione R."/>
            <person name="Hildebrand F."/>
            <person name="Pallen M.J."/>
        </authorList>
    </citation>
    <scope>NUCLEOTIDE SEQUENCE</scope>
    <source>
        <strain evidence="2">ChiGjej1B1-98</strain>
    </source>
</reference>
<dbReference type="PANTHER" id="PTHR43162:SF1">
    <property type="entry name" value="PRESTALK A DIFFERENTIATION PROTEIN A"/>
    <property type="match status" value="1"/>
</dbReference>
<dbReference type="InterPro" id="IPR051604">
    <property type="entry name" value="Ergot_Alk_Oxidoreductase"/>
</dbReference>
<evidence type="ECO:0000259" key="1">
    <source>
        <dbReference type="Pfam" id="PF05368"/>
    </source>
</evidence>
<accession>A0A9D1YU84</accession>
<evidence type="ECO:0000313" key="3">
    <source>
        <dbReference type="Proteomes" id="UP000824005"/>
    </source>
</evidence>
<dbReference type="Gene3D" id="3.90.25.10">
    <property type="entry name" value="UDP-galactose 4-epimerase, domain 1"/>
    <property type="match status" value="1"/>
</dbReference>
<reference evidence="2" key="2">
    <citation type="submission" date="2021-04" db="EMBL/GenBank/DDBJ databases">
        <authorList>
            <person name="Gilroy R."/>
        </authorList>
    </citation>
    <scope>NUCLEOTIDE SEQUENCE</scope>
    <source>
        <strain evidence="2">ChiGjej1B1-98</strain>
    </source>
</reference>
<dbReference type="AlphaFoldDB" id="A0A9D1YU84"/>
<dbReference type="InterPro" id="IPR036291">
    <property type="entry name" value="NAD(P)-bd_dom_sf"/>
</dbReference>
<dbReference type="EMBL" id="DXDC01000191">
    <property type="protein sequence ID" value="HIY65919.1"/>
    <property type="molecule type" value="Genomic_DNA"/>
</dbReference>
<dbReference type="InterPro" id="IPR008030">
    <property type="entry name" value="NmrA-like"/>
</dbReference>
<comment type="caution">
    <text evidence="2">The sequence shown here is derived from an EMBL/GenBank/DDBJ whole genome shotgun (WGS) entry which is preliminary data.</text>
</comment>
<protein>
    <submittedName>
        <fullName evidence="2">NAD(P)H-binding protein</fullName>
    </submittedName>
</protein>
<dbReference type="SUPFAM" id="SSF51735">
    <property type="entry name" value="NAD(P)-binding Rossmann-fold domains"/>
    <property type="match status" value="1"/>
</dbReference>
<organism evidence="2 3">
    <name type="scientific">Candidatus Agrococcus pullicola</name>
    <dbReference type="NCBI Taxonomy" id="2838429"/>
    <lineage>
        <taxon>Bacteria</taxon>
        <taxon>Bacillati</taxon>
        <taxon>Actinomycetota</taxon>
        <taxon>Actinomycetes</taxon>
        <taxon>Micrococcales</taxon>
        <taxon>Microbacteriaceae</taxon>
        <taxon>Agrococcus</taxon>
    </lineage>
</organism>
<dbReference type="Pfam" id="PF05368">
    <property type="entry name" value="NmrA"/>
    <property type="match status" value="1"/>
</dbReference>
<dbReference type="Proteomes" id="UP000824005">
    <property type="component" value="Unassembled WGS sequence"/>
</dbReference>
<proteinExistence type="predicted"/>
<gene>
    <name evidence="2" type="ORF">H9830_06545</name>
</gene>